<dbReference type="SMART" id="SM00066">
    <property type="entry name" value="GAL4"/>
    <property type="match status" value="1"/>
</dbReference>
<dbReference type="GO" id="GO:0000981">
    <property type="term" value="F:DNA-binding transcription factor activity, RNA polymerase II-specific"/>
    <property type="evidence" value="ECO:0007669"/>
    <property type="project" value="InterPro"/>
</dbReference>
<dbReference type="GO" id="GO:0006351">
    <property type="term" value="P:DNA-templated transcription"/>
    <property type="evidence" value="ECO:0007669"/>
    <property type="project" value="InterPro"/>
</dbReference>
<gene>
    <name evidence="8" type="ORF">DM02DRAFT_576718</name>
</gene>
<evidence type="ECO:0000313" key="9">
    <source>
        <dbReference type="Proteomes" id="UP000244855"/>
    </source>
</evidence>
<dbReference type="Pfam" id="PF04082">
    <property type="entry name" value="Fungal_trans"/>
    <property type="match status" value="1"/>
</dbReference>
<evidence type="ECO:0000256" key="1">
    <source>
        <dbReference type="ARBA" id="ARBA00022723"/>
    </source>
</evidence>
<dbReference type="CDD" id="cd00067">
    <property type="entry name" value="GAL4"/>
    <property type="match status" value="1"/>
</dbReference>
<dbReference type="GO" id="GO:0000435">
    <property type="term" value="P:positive regulation of transcription from RNA polymerase II promoter by galactose"/>
    <property type="evidence" value="ECO:0007669"/>
    <property type="project" value="TreeGrafter"/>
</dbReference>
<dbReference type="GO" id="GO:0005634">
    <property type="term" value="C:nucleus"/>
    <property type="evidence" value="ECO:0007669"/>
    <property type="project" value="TreeGrafter"/>
</dbReference>
<dbReference type="SUPFAM" id="SSF57701">
    <property type="entry name" value="Zn2/Cys6 DNA-binding domain"/>
    <property type="match status" value="1"/>
</dbReference>
<evidence type="ECO:0000256" key="2">
    <source>
        <dbReference type="ARBA" id="ARBA00023015"/>
    </source>
</evidence>
<reference evidence="8 9" key="1">
    <citation type="journal article" date="2018" name="Sci. Rep.">
        <title>Comparative genomics provides insights into the lifestyle and reveals functional heterogeneity of dark septate endophytic fungi.</title>
        <authorList>
            <person name="Knapp D.G."/>
            <person name="Nemeth J.B."/>
            <person name="Barry K."/>
            <person name="Hainaut M."/>
            <person name="Henrissat B."/>
            <person name="Johnson J."/>
            <person name="Kuo A."/>
            <person name="Lim J.H.P."/>
            <person name="Lipzen A."/>
            <person name="Nolan M."/>
            <person name="Ohm R.A."/>
            <person name="Tamas L."/>
            <person name="Grigoriev I.V."/>
            <person name="Spatafora J.W."/>
            <person name="Nagy L.G."/>
            <person name="Kovacs G.M."/>
        </authorList>
    </citation>
    <scope>NUCLEOTIDE SEQUENCE [LARGE SCALE GENOMIC DNA]</scope>
    <source>
        <strain evidence="8 9">DSE2036</strain>
    </source>
</reference>
<keyword evidence="6" id="KW-0175">Coiled coil</keyword>
<evidence type="ECO:0000256" key="6">
    <source>
        <dbReference type="SAM" id="Coils"/>
    </source>
</evidence>
<evidence type="ECO:0000313" key="8">
    <source>
        <dbReference type="EMBL" id="PVH91715.1"/>
    </source>
</evidence>
<keyword evidence="3" id="KW-0238">DNA-binding</keyword>
<dbReference type="PROSITE" id="PS00463">
    <property type="entry name" value="ZN2_CY6_FUNGAL_1"/>
    <property type="match status" value="1"/>
</dbReference>
<evidence type="ECO:0000256" key="5">
    <source>
        <dbReference type="ARBA" id="ARBA00023242"/>
    </source>
</evidence>
<dbReference type="STRING" id="97972.A0A2V1D148"/>
<name>A0A2V1D148_9PLEO</name>
<protein>
    <recommendedName>
        <fullName evidence="7">Zn(2)-C6 fungal-type domain-containing protein</fullName>
    </recommendedName>
</protein>
<proteinExistence type="predicted"/>
<dbReference type="InterPro" id="IPR036864">
    <property type="entry name" value="Zn2-C6_fun-type_DNA-bd_sf"/>
</dbReference>
<dbReference type="GO" id="GO:0008270">
    <property type="term" value="F:zinc ion binding"/>
    <property type="evidence" value="ECO:0007669"/>
    <property type="project" value="InterPro"/>
</dbReference>
<dbReference type="Gene3D" id="4.10.240.10">
    <property type="entry name" value="Zn(2)-C6 fungal-type DNA-binding domain"/>
    <property type="match status" value="1"/>
</dbReference>
<dbReference type="PANTHER" id="PTHR47424:SF3">
    <property type="entry name" value="REGULATORY PROTEIN GAL4"/>
    <property type="match status" value="1"/>
</dbReference>
<dbReference type="EMBL" id="KZ805794">
    <property type="protein sequence ID" value="PVH91715.1"/>
    <property type="molecule type" value="Genomic_DNA"/>
</dbReference>
<dbReference type="InterPro" id="IPR051127">
    <property type="entry name" value="Fungal_SecMet_Regulators"/>
</dbReference>
<dbReference type="Proteomes" id="UP000244855">
    <property type="component" value="Unassembled WGS sequence"/>
</dbReference>
<keyword evidence="4" id="KW-0804">Transcription</keyword>
<evidence type="ECO:0000256" key="4">
    <source>
        <dbReference type="ARBA" id="ARBA00023163"/>
    </source>
</evidence>
<dbReference type="AlphaFoldDB" id="A0A2V1D148"/>
<keyword evidence="5" id="KW-0539">Nucleus</keyword>
<keyword evidence="2" id="KW-0805">Transcription regulation</keyword>
<keyword evidence="1" id="KW-0479">Metal-binding</keyword>
<dbReference type="SMART" id="SM00906">
    <property type="entry name" value="Fungal_trans"/>
    <property type="match status" value="1"/>
</dbReference>
<feature type="coiled-coil region" evidence="6">
    <location>
        <begin position="58"/>
        <end position="85"/>
    </location>
</feature>
<dbReference type="OrthoDB" id="424974at2759"/>
<sequence length="725" mass="80624">MSPRTPVGKEPNTKRRKVSIACERCRSRKARCDGNKPVCSSCSARSEQCIYKVSSVDAEQTNEYVEMLVNRITQLERELDCTRNVSSANLTGPGPAASVIPDRTREDTIEATPGPVDAMGASTCEDDSPDVSQKFYGSSSALSFMRQMYTTILGKDHIISSRDARASPSQSCSAASTASLTRTTAPEHFSLFPRHLADQLMSLYWNRVYVLYPFVHRESFNKAYEDLWKPSASHRTRDRPGLGLGSSIDAGPSSVVFHCAYNAALALGMQFSDISIEEKDKLSSICLEKSKNLLKLDLFEEGSISLVQTLLLLTQYFQSMNIPNKCWTSIGVACRLAQGLGLHLEDGHFLQPFDSSERELRKRVWHGCVTLDTTVSMTLGRPGMLIGDLGRSLPEAVDNDDWVSINGEQSNKASIIEFFSEAIKLSQILGRILLNVYRLNDQRHDKPEGSDGYTSFDVLIELDEELSQYANRLPSNLCWTHSNSSLPRDSAGILLRQSHVLHVRFLHSRMLLYRPIFFQFCRRNSRIARLGTPSSSGPAVVTSLAFHCALTCVQTAVELIGSIEKYSCTAATGAYWYNMFYTRSAAMVVLLGGISPSIHESIGNNTWDFSWVSCCNILTRNLPQYPSVKMCLTTLEALHHHVLRYQAQAEMDPIPALPIGPTSSMDMLQMLQHKPAQNQFSMDSERTLSNALADQFILDNAFDPAALFEDGLFPDLGSDSINPMY</sequence>
<evidence type="ECO:0000259" key="7">
    <source>
        <dbReference type="PROSITE" id="PS50048"/>
    </source>
</evidence>
<dbReference type="InterPro" id="IPR007219">
    <property type="entry name" value="XnlR_reg_dom"/>
</dbReference>
<evidence type="ECO:0000256" key="3">
    <source>
        <dbReference type="ARBA" id="ARBA00023125"/>
    </source>
</evidence>
<dbReference type="InterPro" id="IPR001138">
    <property type="entry name" value="Zn2Cys6_DnaBD"/>
</dbReference>
<accession>A0A2V1D148</accession>
<keyword evidence="9" id="KW-1185">Reference proteome</keyword>
<dbReference type="PROSITE" id="PS50048">
    <property type="entry name" value="ZN2_CY6_FUNGAL_2"/>
    <property type="match status" value="1"/>
</dbReference>
<feature type="domain" description="Zn(2)-C6 fungal-type" evidence="7">
    <location>
        <begin position="21"/>
        <end position="51"/>
    </location>
</feature>
<dbReference type="PANTHER" id="PTHR47424">
    <property type="entry name" value="REGULATORY PROTEIN GAL4"/>
    <property type="match status" value="1"/>
</dbReference>
<organism evidence="8 9">
    <name type="scientific">Periconia macrospinosa</name>
    <dbReference type="NCBI Taxonomy" id="97972"/>
    <lineage>
        <taxon>Eukaryota</taxon>
        <taxon>Fungi</taxon>
        <taxon>Dikarya</taxon>
        <taxon>Ascomycota</taxon>
        <taxon>Pezizomycotina</taxon>
        <taxon>Dothideomycetes</taxon>
        <taxon>Pleosporomycetidae</taxon>
        <taxon>Pleosporales</taxon>
        <taxon>Massarineae</taxon>
        <taxon>Periconiaceae</taxon>
        <taxon>Periconia</taxon>
    </lineage>
</organism>
<dbReference type="Pfam" id="PF00172">
    <property type="entry name" value="Zn_clus"/>
    <property type="match status" value="1"/>
</dbReference>
<dbReference type="GO" id="GO:0000978">
    <property type="term" value="F:RNA polymerase II cis-regulatory region sequence-specific DNA binding"/>
    <property type="evidence" value="ECO:0007669"/>
    <property type="project" value="TreeGrafter"/>
</dbReference>
<dbReference type="CDD" id="cd12148">
    <property type="entry name" value="fungal_TF_MHR"/>
    <property type="match status" value="1"/>
</dbReference>